<reference evidence="1" key="2">
    <citation type="submission" date="2020-09" db="EMBL/GenBank/DDBJ databases">
        <authorList>
            <person name="Sun Q."/>
            <person name="Zhou Y."/>
        </authorList>
    </citation>
    <scope>NUCLEOTIDE SEQUENCE</scope>
    <source>
        <strain evidence="1">CGMCC 4.7110</strain>
    </source>
</reference>
<dbReference type="AlphaFoldDB" id="A0A917XRK0"/>
<sequence>MAYDGLKRSHWVPMPLEADMLSSPNQPTTEAAIRASWRAALDSLIGTYLDSLDPHSDLTLCAPKPWSVYPVHLHTITGRTPSVRKPPPESSL</sequence>
<evidence type="ECO:0000313" key="2">
    <source>
        <dbReference type="Proteomes" id="UP000653411"/>
    </source>
</evidence>
<organism evidence="1 2">
    <name type="scientific">Streptomyces fuscichromogenes</name>
    <dbReference type="NCBI Taxonomy" id="1324013"/>
    <lineage>
        <taxon>Bacteria</taxon>
        <taxon>Bacillati</taxon>
        <taxon>Actinomycetota</taxon>
        <taxon>Actinomycetes</taxon>
        <taxon>Kitasatosporales</taxon>
        <taxon>Streptomycetaceae</taxon>
        <taxon>Streptomyces</taxon>
    </lineage>
</organism>
<accession>A0A917XRK0</accession>
<dbReference type="Proteomes" id="UP000653411">
    <property type="component" value="Unassembled WGS sequence"/>
</dbReference>
<reference evidence="1" key="1">
    <citation type="journal article" date="2014" name="Int. J. Syst. Evol. Microbiol.">
        <title>Complete genome sequence of Corynebacterium casei LMG S-19264T (=DSM 44701T), isolated from a smear-ripened cheese.</title>
        <authorList>
            <consortium name="US DOE Joint Genome Institute (JGI-PGF)"/>
            <person name="Walter F."/>
            <person name="Albersmeier A."/>
            <person name="Kalinowski J."/>
            <person name="Ruckert C."/>
        </authorList>
    </citation>
    <scope>NUCLEOTIDE SEQUENCE</scope>
    <source>
        <strain evidence="1">CGMCC 4.7110</strain>
    </source>
</reference>
<protein>
    <submittedName>
        <fullName evidence="1">Uncharacterized protein</fullName>
    </submittedName>
</protein>
<dbReference type="EMBL" id="BMML01000095">
    <property type="protein sequence ID" value="GGN47726.1"/>
    <property type="molecule type" value="Genomic_DNA"/>
</dbReference>
<comment type="caution">
    <text evidence="1">The sequence shown here is derived from an EMBL/GenBank/DDBJ whole genome shotgun (WGS) entry which is preliminary data.</text>
</comment>
<proteinExistence type="predicted"/>
<evidence type="ECO:0000313" key="1">
    <source>
        <dbReference type="EMBL" id="GGN47726.1"/>
    </source>
</evidence>
<name>A0A917XRK0_9ACTN</name>
<keyword evidence="2" id="KW-1185">Reference proteome</keyword>
<gene>
    <name evidence="1" type="ORF">GCM10011578_101490</name>
</gene>